<accession>D2VJG3</accession>
<feature type="compositionally biased region" description="Polar residues" evidence="1">
    <location>
        <begin position="19"/>
        <end position="33"/>
    </location>
</feature>
<dbReference type="RefSeq" id="XP_002675683.1">
    <property type="nucleotide sequence ID" value="XM_002675637.1"/>
</dbReference>
<organism evidence="4">
    <name type="scientific">Naegleria gruberi</name>
    <name type="common">Amoeba</name>
    <dbReference type="NCBI Taxonomy" id="5762"/>
    <lineage>
        <taxon>Eukaryota</taxon>
        <taxon>Discoba</taxon>
        <taxon>Heterolobosea</taxon>
        <taxon>Tetramitia</taxon>
        <taxon>Eutetramitia</taxon>
        <taxon>Vahlkampfiidae</taxon>
        <taxon>Naegleria</taxon>
    </lineage>
</organism>
<dbReference type="OMA" id="TCTTINE"/>
<dbReference type="EMBL" id="GG738876">
    <property type="protein sequence ID" value="EFC42939.1"/>
    <property type="molecule type" value="Genomic_DNA"/>
</dbReference>
<evidence type="ECO:0000313" key="3">
    <source>
        <dbReference type="EMBL" id="EFC42939.1"/>
    </source>
</evidence>
<gene>
    <name evidence="3" type="ORF">NAEGRDRAFT_50048</name>
</gene>
<keyword evidence="2" id="KW-1133">Transmembrane helix</keyword>
<feature type="region of interest" description="Disordered" evidence="1">
    <location>
        <begin position="14"/>
        <end position="33"/>
    </location>
</feature>
<evidence type="ECO:0000256" key="1">
    <source>
        <dbReference type="SAM" id="MobiDB-lite"/>
    </source>
</evidence>
<dbReference type="VEuPathDB" id="AmoebaDB:NAEGRDRAFT_50048"/>
<evidence type="ECO:0000256" key="2">
    <source>
        <dbReference type="SAM" id="Phobius"/>
    </source>
</evidence>
<proteinExistence type="predicted"/>
<sequence>MFAGFNIKEDYLSDEESSMHVNNNQQTTTSSSIESLVADDELLSSEGSRNVVVINNNISTQEDEDSFILITNYNTSNQEENQNASTMATSSMTELPTTQEITESYHNKVSTGFIAESVTAHEEIVEFHATMDQSYQNEQPFENMTQSFMAHETSVTSQTREPLSILASEEIDTDDSSASSSPVLLIEEGDQVIESQQDVVETVEETRQVFDETLSNSNEETILGTVLSQETSNDSVVQSEDNNNTTCTTINEVGIANFLAQISPGNPRFNFLVQAGVIACLSVFVFSLFEIVCN</sequence>
<dbReference type="InParanoid" id="D2VJG3"/>
<keyword evidence="4" id="KW-1185">Reference proteome</keyword>
<reference evidence="3 4" key="1">
    <citation type="journal article" date="2010" name="Cell">
        <title>The genome of Naegleria gruberi illuminates early eukaryotic versatility.</title>
        <authorList>
            <person name="Fritz-Laylin L.K."/>
            <person name="Prochnik S.E."/>
            <person name="Ginger M.L."/>
            <person name="Dacks J.B."/>
            <person name="Carpenter M.L."/>
            <person name="Field M.C."/>
            <person name="Kuo A."/>
            <person name="Paredez A."/>
            <person name="Chapman J."/>
            <person name="Pham J."/>
            <person name="Shu S."/>
            <person name="Neupane R."/>
            <person name="Cipriano M."/>
            <person name="Mancuso J."/>
            <person name="Tu H."/>
            <person name="Salamov A."/>
            <person name="Lindquist E."/>
            <person name="Shapiro H."/>
            <person name="Lucas S."/>
            <person name="Grigoriev I.V."/>
            <person name="Cande W.Z."/>
            <person name="Fulton C."/>
            <person name="Rokhsar D.S."/>
            <person name="Dawson S.C."/>
        </authorList>
    </citation>
    <scope>NUCLEOTIDE SEQUENCE [LARGE SCALE GENOMIC DNA]</scope>
    <source>
        <strain evidence="3 4">NEG-M</strain>
    </source>
</reference>
<feature type="transmembrane region" description="Helical" evidence="2">
    <location>
        <begin position="271"/>
        <end position="293"/>
    </location>
</feature>
<keyword evidence="2" id="KW-0812">Transmembrane</keyword>
<dbReference type="KEGG" id="ngr:NAEGRDRAFT_50048"/>
<dbReference type="GeneID" id="8853009"/>
<evidence type="ECO:0000313" key="4">
    <source>
        <dbReference type="Proteomes" id="UP000006671"/>
    </source>
</evidence>
<dbReference type="Proteomes" id="UP000006671">
    <property type="component" value="Unassembled WGS sequence"/>
</dbReference>
<keyword evidence="2" id="KW-0472">Membrane</keyword>
<protein>
    <submittedName>
        <fullName evidence="3">Predicted protein</fullName>
    </submittedName>
</protein>
<dbReference type="AlphaFoldDB" id="D2VJG3"/>
<name>D2VJG3_NAEGR</name>